<evidence type="ECO:0000256" key="1">
    <source>
        <dbReference type="SAM" id="MobiDB-lite"/>
    </source>
</evidence>
<organism evidence="3 4">
    <name type="scientific">Archangium gephyra</name>
    <dbReference type="NCBI Taxonomy" id="48"/>
    <lineage>
        <taxon>Bacteria</taxon>
        <taxon>Pseudomonadati</taxon>
        <taxon>Myxococcota</taxon>
        <taxon>Myxococcia</taxon>
        <taxon>Myxococcales</taxon>
        <taxon>Cystobacterineae</taxon>
        <taxon>Archangiaceae</taxon>
        <taxon>Archangium</taxon>
    </lineage>
</organism>
<feature type="signal peptide" evidence="2">
    <location>
        <begin position="1"/>
        <end position="17"/>
    </location>
</feature>
<protein>
    <submittedName>
        <fullName evidence="3">Type IV pilin PilA</fullName>
    </submittedName>
</protein>
<feature type="region of interest" description="Disordered" evidence="1">
    <location>
        <begin position="447"/>
        <end position="481"/>
    </location>
</feature>
<accession>A0ABX9K1G7</accession>
<gene>
    <name evidence="3" type="ORF">ATI61_106582</name>
</gene>
<dbReference type="Proteomes" id="UP000256345">
    <property type="component" value="Unassembled WGS sequence"/>
</dbReference>
<dbReference type="Pfam" id="PF14245">
    <property type="entry name" value="Pilin_PilA"/>
    <property type="match status" value="1"/>
</dbReference>
<proteinExistence type="predicted"/>
<sequence>MKRVVIASMLLSTPVLAADYRDCKELFVSPMEVLAPETKSTGAAWDNGSHADPELMARPAERNDVPSVAIGPKLEDTPKPRWNSIFVDETSTGAWLPVRVGDSVKLSLVDRDAMSDDLMAQYIVEVPKQLATNGVTFVVAGGDTRNPLFLRISATDGKRACSGVESLEPLVYELPKPAFIAKVDTALFEKIKAYNRCSVNGASAACKAANYTAVYGDINKDGVTDTIVKGGPFGGGKAIVIAITQGFEPSTRQDVFLGACEDMGVSASGEAACTAEGKTTLISMSNGKAEAREASAKEVEDVSANTAALKAGEAKANLKALFTSQRAFLQEKDRYSANAVELGYSPERGNRYAYFLTARGVIQKRDSAQLLSQQTVNIIAPDTHQHSDAVLPSGLKEAGCPLTFGTNQDGEPVGLGVSGAGSEQHFIAYAIGNVDSDPDMDCWSISDVERKTKSGDTIPAGVPFQERSDYEEPKTATSPTP</sequence>
<keyword evidence="4" id="KW-1185">Reference proteome</keyword>
<dbReference type="InterPro" id="IPR028188">
    <property type="entry name" value="Pilin_PilA"/>
</dbReference>
<feature type="chain" id="PRO_5047310518" evidence="2">
    <location>
        <begin position="18"/>
        <end position="481"/>
    </location>
</feature>
<dbReference type="EMBL" id="QUMU01000006">
    <property type="protein sequence ID" value="REG31112.1"/>
    <property type="molecule type" value="Genomic_DNA"/>
</dbReference>
<evidence type="ECO:0000313" key="3">
    <source>
        <dbReference type="EMBL" id="REG31112.1"/>
    </source>
</evidence>
<reference evidence="3 4" key="1">
    <citation type="submission" date="2018-08" db="EMBL/GenBank/DDBJ databases">
        <title>Genomic Encyclopedia of Archaeal and Bacterial Type Strains, Phase II (KMG-II): from individual species to whole genera.</title>
        <authorList>
            <person name="Goeker M."/>
        </authorList>
    </citation>
    <scope>NUCLEOTIDE SEQUENCE [LARGE SCALE GENOMIC DNA]</scope>
    <source>
        <strain evidence="3 4">DSM 2261</strain>
    </source>
</reference>
<evidence type="ECO:0000313" key="4">
    <source>
        <dbReference type="Proteomes" id="UP000256345"/>
    </source>
</evidence>
<dbReference type="RefSeq" id="WP_082174945.1">
    <property type="nucleotide sequence ID" value="NZ_CP011509.1"/>
</dbReference>
<comment type="caution">
    <text evidence="3">The sequence shown here is derived from an EMBL/GenBank/DDBJ whole genome shotgun (WGS) entry which is preliminary data.</text>
</comment>
<name>A0ABX9K1G7_9BACT</name>
<evidence type="ECO:0000256" key="2">
    <source>
        <dbReference type="SAM" id="SignalP"/>
    </source>
</evidence>
<keyword evidence="2" id="KW-0732">Signal</keyword>